<evidence type="ECO:0000313" key="2">
    <source>
        <dbReference type="EMBL" id="AYV86149.1"/>
    </source>
</evidence>
<feature type="region of interest" description="Disordered" evidence="1">
    <location>
        <begin position="16"/>
        <end position="38"/>
    </location>
</feature>
<organism evidence="2">
    <name type="scientific">Solumvirus sp</name>
    <dbReference type="NCBI Taxonomy" id="2487773"/>
    <lineage>
        <taxon>Viruses</taxon>
        <taxon>Pithoviruses</taxon>
    </lineage>
</organism>
<accession>A0A3G5AK59</accession>
<dbReference type="EMBL" id="MK072498">
    <property type="protein sequence ID" value="AYV86149.1"/>
    <property type="molecule type" value="Genomic_DNA"/>
</dbReference>
<name>A0A3G5AK59_9VIRU</name>
<feature type="compositionally biased region" description="Low complexity" evidence="1">
    <location>
        <begin position="65"/>
        <end position="81"/>
    </location>
</feature>
<feature type="compositionally biased region" description="Basic and acidic residues" evidence="1">
    <location>
        <begin position="16"/>
        <end position="26"/>
    </location>
</feature>
<proteinExistence type="predicted"/>
<evidence type="ECO:0000256" key="1">
    <source>
        <dbReference type="SAM" id="MobiDB-lite"/>
    </source>
</evidence>
<protein>
    <submittedName>
        <fullName evidence="2">Uncharacterized protein</fullName>
    </submittedName>
</protein>
<reference evidence="2" key="1">
    <citation type="submission" date="2018-10" db="EMBL/GenBank/DDBJ databases">
        <title>Hidden diversity of soil giant viruses.</title>
        <authorList>
            <person name="Schulz F."/>
            <person name="Alteio L."/>
            <person name="Goudeau D."/>
            <person name="Ryan E.M."/>
            <person name="Malmstrom R.R."/>
            <person name="Blanchard J."/>
            <person name="Woyke T."/>
        </authorList>
    </citation>
    <scope>NUCLEOTIDE SEQUENCE</scope>
    <source>
        <strain evidence="2">SMV1</strain>
    </source>
</reference>
<feature type="region of interest" description="Disordered" evidence="1">
    <location>
        <begin position="52"/>
        <end position="92"/>
    </location>
</feature>
<gene>
    <name evidence="2" type="ORF">Solumvirus1_24</name>
</gene>
<sequence length="378" mass="40491">MSTQYTEAQLKALKNPDLDAILDRIHPNRKKGDYKKKDDKITAILDIQRGAKLPEKEASARGRKSGSATTSARTTTSTRGKAPSKATSPRELSKEDVFSYQWGIVTKAINQEAPKTQFPRTVKMIAAYKVNATGEIKFDESKINILGAPQRNDGAPVDDGSLPCETIQANFSGHNIPGGIKLAADINGSSISIWDGTDVLVKDIAKGSFMWVIKLGNPDKLVDGLLTINVQDVFPAIDPGKILLAAPPATAGNIFENTRVSAAAEVKAPVVEIKNVPSVFSGAVQQPAAPQSSAVAIPGRTIPVLNSDFKFDGIPPFSDKITNKDSNQLLSLANLAIGQTQALLDNYKQNPTPEVGANLLQMFANLNWLTPSLLGLKL</sequence>